<accession>A0A0K2TYE3</accession>
<organism evidence="1">
    <name type="scientific">Lepeophtheirus salmonis</name>
    <name type="common">Salmon louse</name>
    <name type="synonym">Caligus salmonis</name>
    <dbReference type="NCBI Taxonomy" id="72036"/>
    <lineage>
        <taxon>Eukaryota</taxon>
        <taxon>Metazoa</taxon>
        <taxon>Ecdysozoa</taxon>
        <taxon>Arthropoda</taxon>
        <taxon>Crustacea</taxon>
        <taxon>Multicrustacea</taxon>
        <taxon>Hexanauplia</taxon>
        <taxon>Copepoda</taxon>
        <taxon>Siphonostomatoida</taxon>
        <taxon>Caligidae</taxon>
        <taxon>Lepeophtheirus</taxon>
    </lineage>
</organism>
<evidence type="ECO:0000313" key="1">
    <source>
        <dbReference type="EMBL" id="CDW31018.1"/>
    </source>
</evidence>
<name>A0A0K2TYE3_LEPSM</name>
<dbReference type="AlphaFoldDB" id="A0A0K2TYE3"/>
<sequence>RLTKKLISKWESSLSRKLETSFLEATIQWYKPLEDPLSQNYFEFNEEIDSLISKIEFEISKRPGIENKLQQKSRKRKFYCNIYPS</sequence>
<dbReference type="EMBL" id="HACA01013657">
    <property type="protein sequence ID" value="CDW31018.1"/>
    <property type="molecule type" value="Transcribed_RNA"/>
</dbReference>
<proteinExistence type="predicted"/>
<protein>
    <submittedName>
        <fullName evidence="1">Uncharacterized protein</fullName>
    </submittedName>
</protein>
<reference evidence="1" key="1">
    <citation type="submission" date="2014-05" db="EMBL/GenBank/DDBJ databases">
        <authorList>
            <person name="Chronopoulou M."/>
        </authorList>
    </citation>
    <scope>NUCLEOTIDE SEQUENCE</scope>
    <source>
        <tissue evidence="1">Whole organism</tissue>
    </source>
</reference>
<feature type="non-terminal residue" evidence="1">
    <location>
        <position position="1"/>
    </location>
</feature>